<keyword evidence="2" id="KW-0575">Peroxidase</keyword>
<accession>A0A917KTJ1</accession>
<keyword evidence="2" id="KW-0560">Oxidoreductase</keyword>
<dbReference type="Pfam" id="PF12697">
    <property type="entry name" value="Abhydrolase_6"/>
    <property type="match status" value="1"/>
</dbReference>
<sequence>MELHSHVWGTGDRVAALVHGIMSDHRTWRRVGPALADKGYRVIGVDLRGHGESGRGEYGAESWADDLVETLPARPDLVLGHSLGAMALALAVERLAPARAVYCDPAWALRQEAGAGARRFTAFKDATRDMIVDLNPRWDEADVNIELATLAAWDPRTAHALADVYAVDRTPARPLVPSLVLVADPSSLVSPGMKDELTRRGFEVRTVRGAGHTLHRDDFDGFLGALDGWI</sequence>
<dbReference type="GO" id="GO:0004601">
    <property type="term" value="F:peroxidase activity"/>
    <property type="evidence" value="ECO:0007669"/>
    <property type="project" value="UniProtKB-KW"/>
</dbReference>
<keyword evidence="3" id="KW-1185">Reference proteome</keyword>
<gene>
    <name evidence="2" type="primary">bpoA</name>
    <name evidence="2" type="ORF">GCM10010121_042980</name>
</gene>
<dbReference type="InterPro" id="IPR029058">
    <property type="entry name" value="AB_hydrolase_fold"/>
</dbReference>
<protein>
    <submittedName>
        <fullName evidence="2">Peroxidase</fullName>
    </submittedName>
</protein>
<reference evidence="2" key="1">
    <citation type="journal article" date="2014" name="Int. J. Syst. Evol. Microbiol.">
        <title>Complete genome sequence of Corynebacterium casei LMG S-19264T (=DSM 44701T), isolated from a smear-ripened cheese.</title>
        <authorList>
            <consortium name="US DOE Joint Genome Institute (JGI-PGF)"/>
            <person name="Walter F."/>
            <person name="Albersmeier A."/>
            <person name="Kalinowski J."/>
            <person name="Ruckert C."/>
        </authorList>
    </citation>
    <scope>NUCLEOTIDE SEQUENCE</scope>
    <source>
        <strain evidence="2">JCM 3086</strain>
    </source>
</reference>
<proteinExistence type="predicted"/>
<dbReference type="Proteomes" id="UP000657574">
    <property type="component" value="Unassembled WGS sequence"/>
</dbReference>
<dbReference type="RefSeq" id="WP_189312840.1">
    <property type="nucleotide sequence ID" value="NZ_BMQA01000013.1"/>
</dbReference>
<dbReference type="PANTHER" id="PTHR43329">
    <property type="entry name" value="EPOXIDE HYDROLASE"/>
    <property type="match status" value="1"/>
</dbReference>
<dbReference type="EMBL" id="BMQA01000013">
    <property type="protein sequence ID" value="GGJ27170.1"/>
    <property type="molecule type" value="Genomic_DNA"/>
</dbReference>
<reference evidence="2" key="2">
    <citation type="submission" date="2020-09" db="EMBL/GenBank/DDBJ databases">
        <authorList>
            <person name="Sun Q."/>
            <person name="Ohkuma M."/>
        </authorList>
    </citation>
    <scope>NUCLEOTIDE SEQUENCE</scope>
    <source>
        <strain evidence="2">JCM 3086</strain>
    </source>
</reference>
<dbReference type="Gene3D" id="3.40.50.1820">
    <property type="entry name" value="alpha/beta hydrolase"/>
    <property type="match status" value="1"/>
</dbReference>
<dbReference type="AlphaFoldDB" id="A0A917KTJ1"/>
<evidence type="ECO:0000259" key="1">
    <source>
        <dbReference type="Pfam" id="PF12697"/>
    </source>
</evidence>
<dbReference type="InterPro" id="IPR000073">
    <property type="entry name" value="AB_hydrolase_1"/>
</dbReference>
<organism evidence="2 3">
    <name type="scientific">Streptomyces brasiliensis</name>
    <dbReference type="NCBI Taxonomy" id="1954"/>
    <lineage>
        <taxon>Bacteria</taxon>
        <taxon>Bacillati</taxon>
        <taxon>Actinomycetota</taxon>
        <taxon>Actinomycetes</taxon>
        <taxon>Kitasatosporales</taxon>
        <taxon>Streptomycetaceae</taxon>
        <taxon>Streptomyces</taxon>
    </lineage>
</organism>
<evidence type="ECO:0000313" key="3">
    <source>
        <dbReference type="Proteomes" id="UP000657574"/>
    </source>
</evidence>
<evidence type="ECO:0000313" key="2">
    <source>
        <dbReference type="EMBL" id="GGJ27170.1"/>
    </source>
</evidence>
<comment type="caution">
    <text evidence="2">The sequence shown here is derived from an EMBL/GenBank/DDBJ whole genome shotgun (WGS) entry which is preliminary data.</text>
</comment>
<feature type="domain" description="AB hydrolase-1" evidence="1">
    <location>
        <begin position="17"/>
        <end position="221"/>
    </location>
</feature>
<dbReference type="SUPFAM" id="SSF53474">
    <property type="entry name" value="alpha/beta-Hydrolases"/>
    <property type="match status" value="1"/>
</dbReference>
<name>A0A917KTJ1_9ACTN</name>